<dbReference type="EMBL" id="JBHRSK010000004">
    <property type="protein sequence ID" value="MFC2967812.1"/>
    <property type="molecule type" value="Genomic_DNA"/>
</dbReference>
<organism evidence="2 3">
    <name type="scientific">Acidimangrovimonas pyrenivorans</name>
    <dbReference type="NCBI Taxonomy" id="2030798"/>
    <lineage>
        <taxon>Bacteria</taxon>
        <taxon>Pseudomonadati</taxon>
        <taxon>Pseudomonadota</taxon>
        <taxon>Alphaproteobacteria</taxon>
        <taxon>Rhodobacterales</taxon>
        <taxon>Paracoccaceae</taxon>
        <taxon>Acidimangrovimonas</taxon>
    </lineage>
</organism>
<evidence type="ECO:0000313" key="2">
    <source>
        <dbReference type="EMBL" id="MFC2967812.1"/>
    </source>
</evidence>
<feature type="chain" id="PRO_5045769679" evidence="1">
    <location>
        <begin position="24"/>
        <end position="144"/>
    </location>
</feature>
<feature type="signal peptide" evidence="1">
    <location>
        <begin position="1"/>
        <end position="23"/>
    </location>
</feature>
<evidence type="ECO:0000313" key="3">
    <source>
        <dbReference type="Proteomes" id="UP001595443"/>
    </source>
</evidence>
<protein>
    <submittedName>
        <fullName evidence="2">Uncharacterized protein</fullName>
    </submittedName>
</protein>
<dbReference type="RefSeq" id="WP_377832458.1">
    <property type="nucleotide sequence ID" value="NZ_JBHRSK010000004.1"/>
</dbReference>
<accession>A0ABV7AGB6</accession>
<name>A0ABV7AGB6_9RHOB</name>
<sequence length="144" mass="15654">MPLTPKALAVALCAFLVPSALQAQAVLYTCHIRHPAPHSGIGKLIYVLHDPATGEARALDGMIKQYRGGDIPVKVLVDNSARTTYRWSIKRPKSENMSHGGIPLVTYTVTIMKASKAIHVSLNLSGWDNKPSANGHCETKLMKK</sequence>
<reference evidence="3" key="1">
    <citation type="journal article" date="2019" name="Int. J. Syst. Evol. Microbiol.">
        <title>The Global Catalogue of Microorganisms (GCM) 10K type strain sequencing project: providing services to taxonomists for standard genome sequencing and annotation.</title>
        <authorList>
            <consortium name="The Broad Institute Genomics Platform"/>
            <consortium name="The Broad Institute Genome Sequencing Center for Infectious Disease"/>
            <person name="Wu L."/>
            <person name="Ma J."/>
        </authorList>
    </citation>
    <scope>NUCLEOTIDE SEQUENCE [LARGE SCALE GENOMIC DNA]</scope>
    <source>
        <strain evidence="3">KCTC 62192</strain>
    </source>
</reference>
<proteinExistence type="predicted"/>
<comment type="caution">
    <text evidence="2">The sequence shown here is derived from an EMBL/GenBank/DDBJ whole genome shotgun (WGS) entry which is preliminary data.</text>
</comment>
<keyword evidence="3" id="KW-1185">Reference proteome</keyword>
<gene>
    <name evidence="2" type="ORF">ACFOES_06880</name>
</gene>
<evidence type="ECO:0000256" key="1">
    <source>
        <dbReference type="SAM" id="SignalP"/>
    </source>
</evidence>
<keyword evidence="1" id="KW-0732">Signal</keyword>
<dbReference type="Proteomes" id="UP001595443">
    <property type="component" value="Unassembled WGS sequence"/>
</dbReference>